<dbReference type="EnsemblMetazoa" id="LLOJ004660-RA">
    <property type="protein sequence ID" value="LLOJ004660-PA"/>
    <property type="gene ID" value="LLOJ004660"/>
</dbReference>
<dbReference type="AlphaFoldDB" id="A0A1B0CJF8"/>
<accession>A0A1B0CJF8</accession>
<proteinExistence type="predicted"/>
<name>A0A1B0CJF8_LUTLO</name>
<reference evidence="1" key="1">
    <citation type="submission" date="2020-05" db="UniProtKB">
        <authorList>
            <consortium name="EnsemblMetazoa"/>
        </authorList>
    </citation>
    <scope>IDENTIFICATION</scope>
    <source>
        <strain evidence="1">Jacobina</strain>
    </source>
</reference>
<dbReference type="VEuPathDB" id="VectorBase:LLOJ004660"/>
<evidence type="ECO:0000313" key="2">
    <source>
        <dbReference type="Proteomes" id="UP000092461"/>
    </source>
</evidence>
<organism evidence="1 2">
    <name type="scientific">Lutzomyia longipalpis</name>
    <name type="common">Sand fly</name>
    <dbReference type="NCBI Taxonomy" id="7200"/>
    <lineage>
        <taxon>Eukaryota</taxon>
        <taxon>Metazoa</taxon>
        <taxon>Ecdysozoa</taxon>
        <taxon>Arthropoda</taxon>
        <taxon>Hexapoda</taxon>
        <taxon>Insecta</taxon>
        <taxon>Pterygota</taxon>
        <taxon>Neoptera</taxon>
        <taxon>Endopterygota</taxon>
        <taxon>Diptera</taxon>
        <taxon>Nematocera</taxon>
        <taxon>Psychodoidea</taxon>
        <taxon>Psychodidae</taxon>
        <taxon>Lutzomyia</taxon>
        <taxon>Lutzomyia</taxon>
    </lineage>
</organism>
<dbReference type="Proteomes" id="UP000092461">
    <property type="component" value="Unassembled WGS sequence"/>
</dbReference>
<dbReference type="EMBL" id="AJWK01014547">
    <property type="status" value="NOT_ANNOTATED_CDS"/>
    <property type="molecule type" value="Genomic_DNA"/>
</dbReference>
<evidence type="ECO:0000313" key="1">
    <source>
        <dbReference type="EnsemblMetazoa" id="LLOJ004660-PA"/>
    </source>
</evidence>
<dbReference type="VEuPathDB" id="VectorBase:LLONM1_007544"/>
<sequence length="442" mass="51404">MDSGVEAEHSSLPQREDSQAAAEQITKHLSKETADVGFKFQLEILLLLCLQIFNLECKNFSVGFEVVAIEKLDDIVAECELNGRKFAFFLQAKYKASESEVFLRNFFSPTKKGATRKFWEKFNLRQFVTSLMTRNVQENLKRYSNHVKRYVIVTNNSIEAGDTIQEDCEEFREIFGKFTENGAKVVKFGREFEGKMQEIINVILEESNEVSEESRENSPNALDLLDKIVILSNVPSYSDLAVISNRFSQEIFNSNHSDLLPRFLREETNDFIKLEKNQRKFIHRKDFEDIIEISMLEAELTGISESFFRTLKLPVQFRKDVLEDFYDEMNMQKIIEYEALDQISVIKVYQALKGKQIKIFLLPLSMLKKSHKNFIKHAKCEGFKILLHLDCGKEWSQMVTKDDSVVIIGKIKKLSAIEVDRKFTMKKPLYEEFDDSTKEAIF</sequence>
<protein>
    <submittedName>
        <fullName evidence="1">Uncharacterized protein</fullName>
    </submittedName>
</protein>
<keyword evidence="2" id="KW-1185">Reference proteome</keyword>